<dbReference type="Gene3D" id="1.10.10.60">
    <property type="entry name" value="Homeodomain-like"/>
    <property type="match status" value="2"/>
</dbReference>
<dbReference type="AlphaFoldDB" id="A0A915NLG2"/>
<dbReference type="GO" id="GO:0003677">
    <property type="term" value="F:DNA binding"/>
    <property type="evidence" value="ECO:0007669"/>
    <property type="project" value="UniProtKB-KW"/>
</dbReference>
<evidence type="ECO:0000256" key="1">
    <source>
        <dbReference type="ARBA" id="ARBA00023125"/>
    </source>
</evidence>
<evidence type="ECO:0000313" key="3">
    <source>
        <dbReference type="Proteomes" id="UP000887560"/>
    </source>
</evidence>
<evidence type="ECO:0000259" key="2">
    <source>
        <dbReference type="Pfam" id="PF03221"/>
    </source>
</evidence>
<dbReference type="WBParaSite" id="scf7180000418047.g2027">
    <property type="protein sequence ID" value="scf7180000418047.g2027"/>
    <property type="gene ID" value="scf7180000418047.g2027"/>
</dbReference>
<proteinExistence type="predicted"/>
<dbReference type="InterPro" id="IPR006600">
    <property type="entry name" value="HTH_CenpB_DNA-bd_dom"/>
</dbReference>
<keyword evidence="3" id="KW-1185">Reference proteome</keyword>
<protein>
    <submittedName>
        <fullName evidence="4">HTH CENPB-type domain-containing protein</fullName>
    </submittedName>
</protein>
<reference evidence="4" key="1">
    <citation type="submission" date="2022-11" db="UniProtKB">
        <authorList>
            <consortium name="WormBaseParasite"/>
        </authorList>
    </citation>
    <scope>IDENTIFICATION</scope>
</reference>
<name>A0A915NLG2_9BILA</name>
<evidence type="ECO:0000313" key="4">
    <source>
        <dbReference type="WBParaSite" id="scf7180000418047.g2027"/>
    </source>
</evidence>
<keyword evidence="1" id="KW-0238">DNA-binding</keyword>
<dbReference type="Pfam" id="PF03221">
    <property type="entry name" value="HTH_Tnp_Tc5"/>
    <property type="match status" value="1"/>
</dbReference>
<feature type="domain" description="HTH CENPB-type" evidence="2">
    <location>
        <begin position="92"/>
        <end position="129"/>
    </location>
</feature>
<dbReference type="Proteomes" id="UP000887560">
    <property type="component" value="Unplaced"/>
</dbReference>
<organism evidence="3 4">
    <name type="scientific">Meloidogyne floridensis</name>
    <dbReference type="NCBI Taxonomy" id="298350"/>
    <lineage>
        <taxon>Eukaryota</taxon>
        <taxon>Metazoa</taxon>
        <taxon>Ecdysozoa</taxon>
        <taxon>Nematoda</taxon>
        <taxon>Chromadorea</taxon>
        <taxon>Rhabditida</taxon>
        <taxon>Tylenchina</taxon>
        <taxon>Tylenchomorpha</taxon>
        <taxon>Tylenchoidea</taxon>
        <taxon>Meloidogynidae</taxon>
        <taxon>Meloidogyninae</taxon>
        <taxon>Meloidogyne</taxon>
    </lineage>
</organism>
<accession>A0A915NLG2</accession>
<sequence length="143" mass="16756">MADNENNLSSDDEGPSTKKTRASYTIDFKIKAIEFAAINNISLASRRFKVDRKRIREWTTQADKLRKLRDITPQHIEKYRLEGGGRHLHDIEFEKNLLEWIKEQRAKKIRISQRMIQIHACQISSVSVDGDENCFEGSFEKEF</sequence>